<dbReference type="InterPro" id="IPR053781">
    <property type="entry name" value="F-box_AtFBL13-like"/>
</dbReference>
<evidence type="ECO:0000313" key="3">
    <source>
        <dbReference type="Proteomes" id="UP000447434"/>
    </source>
</evidence>
<evidence type="ECO:0000313" key="2">
    <source>
        <dbReference type="EMBL" id="KAE9595803.1"/>
    </source>
</evidence>
<dbReference type="CDD" id="cd22160">
    <property type="entry name" value="F-box_AtFBL13-like"/>
    <property type="match status" value="1"/>
</dbReference>
<dbReference type="EMBL" id="WOCE01000017">
    <property type="protein sequence ID" value="KAE9595803.1"/>
    <property type="molecule type" value="Genomic_DNA"/>
</dbReference>
<reference evidence="3" key="1">
    <citation type="journal article" date="2020" name="Nat. Commun.">
        <title>Genome sequence of the cluster root forming white lupin.</title>
        <authorList>
            <person name="Hufnagel B."/>
            <person name="Marques A."/>
            <person name="Soriano A."/>
            <person name="Marques L."/>
            <person name="Divol F."/>
            <person name="Doumas P."/>
            <person name="Sallet E."/>
            <person name="Mancinotti D."/>
            <person name="Carrere S."/>
            <person name="Marande W."/>
            <person name="Arribat S."/>
            <person name="Keller J."/>
            <person name="Huneau C."/>
            <person name="Blein T."/>
            <person name="Aime D."/>
            <person name="Laguerre M."/>
            <person name="Taylor J."/>
            <person name="Schubert V."/>
            <person name="Nelson M."/>
            <person name="Geu-Flores F."/>
            <person name="Crespi M."/>
            <person name="Gallardo-Guerrero K."/>
            <person name="Delaux P.-M."/>
            <person name="Salse J."/>
            <person name="Berges H."/>
            <person name="Guyot R."/>
            <person name="Gouzy J."/>
            <person name="Peret B."/>
        </authorList>
    </citation>
    <scope>NUCLEOTIDE SEQUENCE [LARGE SCALE GENOMIC DNA]</scope>
    <source>
        <strain evidence="3">cv. Amiga</strain>
    </source>
</reference>
<dbReference type="InterPro" id="IPR055411">
    <property type="entry name" value="LRR_FXL15/At3g58940/PEG3-like"/>
</dbReference>
<gene>
    <name evidence="2" type="ORF">Lalb_Chr17g0342611</name>
</gene>
<protein>
    <submittedName>
        <fullName evidence="2">Putative F-box domain, FBD domain, leucine-rich repeat domain, L domain-containing protein</fullName>
    </submittedName>
</protein>
<dbReference type="Proteomes" id="UP000447434">
    <property type="component" value="Chromosome 17"/>
</dbReference>
<dbReference type="PANTHER" id="PTHR34145:SF28">
    <property type="entry name" value="F-BOX DOMAIN-CONTAINING PROTEIN"/>
    <property type="match status" value="1"/>
</dbReference>
<dbReference type="InterPro" id="IPR053772">
    <property type="entry name" value="At1g61320/At1g61330-like"/>
</dbReference>
<name>A0A6A4NU49_LUPAL</name>
<dbReference type="InterPro" id="IPR006566">
    <property type="entry name" value="FBD"/>
</dbReference>
<dbReference type="SUPFAM" id="SSF81383">
    <property type="entry name" value="F-box domain"/>
    <property type="match status" value="1"/>
</dbReference>
<dbReference type="OrthoDB" id="1427035at2759"/>
<comment type="caution">
    <text evidence="2">The sequence shown here is derived from an EMBL/GenBank/DDBJ whole genome shotgun (WGS) entry which is preliminary data.</text>
</comment>
<evidence type="ECO:0000259" key="1">
    <source>
        <dbReference type="PROSITE" id="PS50181"/>
    </source>
</evidence>
<dbReference type="InterPro" id="IPR001810">
    <property type="entry name" value="F-box_dom"/>
</dbReference>
<dbReference type="SUPFAM" id="SSF52047">
    <property type="entry name" value="RNI-like"/>
    <property type="match status" value="1"/>
</dbReference>
<feature type="domain" description="F-box" evidence="1">
    <location>
        <begin position="25"/>
        <end position="76"/>
    </location>
</feature>
<dbReference type="Gene3D" id="1.20.1280.50">
    <property type="match status" value="1"/>
</dbReference>
<dbReference type="Pfam" id="PF24758">
    <property type="entry name" value="LRR_At5g56370"/>
    <property type="match status" value="1"/>
</dbReference>
<dbReference type="PANTHER" id="PTHR34145">
    <property type="entry name" value="OS02G0105600 PROTEIN"/>
    <property type="match status" value="1"/>
</dbReference>
<dbReference type="Pfam" id="PF00646">
    <property type="entry name" value="F-box"/>
    <property type="match status" value="1"/>
</dbReference>
<keyword evidence="3" id="KW-1185">Reference proteome</keyword>
<organism evidence="2 3">
    <name type="scientific">Lupinus albus</name>
    <name type="common">White lupine</name>
    <name type="synonym">Lupinus termis</name>
    <dbReference type="NCBI Taxonomy" id="3870"/>
    <lineage>
        <taxon>Eukaryota</taxon>
        <taxon>Viridiplantae</taxon>
        <taxon>Streptophyta</taxon>
        <taxon>Embryophyta</taxon>
        <taxon>Tracheophyta</taxon>
        <taxon>Spermatophyta</taxon>
        <taxon>Magnoliopsida</taxon>
        <taxon>eudicotyledons</taxon>
        <taxon>Gunneridae</taxon>
        <taxon>Pentapetalae</taxon>
        <taxon>rosids</taxon>
        <taxon>fabids</taxon>
        <taxon>Fabales</taxon>
        <taxon>Fabaceae</taxon>
        <taxon>Papilionoideae</taxon>
        <taxon>50 kb inversion clade</taxon>
        <taxon>genistoids sensu lato</taxon>
        <taxon>core genistoids</taxon>
        <taxon>Genisteae</taxon>
        <taxon>Lupinus</taxon>
    </lineage>
</organism>
<dbReference type="SMART" id="SM00579">
    <property type="entry name" value="FBD"/>
    <property type="match status" value="1"/>
</dbReference>
<dbReference type="AlphaFoldDB" id="A0A6A4NU49"/>
<proteinExistence type="predicted"/>
<sequence length="482" mass="55504">MVLPNIPALFSSFMKRCIYKANDGTDRISELPSEIIVKILYLLPTRDVVRTSVLSRKWRYMWILVPRLDLEDFYRMCKSVGYGDTAIFGIMSGFVMLHDGPIYNVSLDIPMGNSFRIRFINNWLKILSKCGLQEIILHNSEEGIYEVPSNLFSLQTLTHCMLKYLQLSLPPKFGGFKYLYRLDLSHVKVDSDELDTLISLSPVITIVFLQFCYGLEYINFSSTTLTSLCVHNCEDMKSFSFQNSNNLIDLSINCIDPYLKNLEKQSISSFMKDLRNINSILLGESYIKLLSSGIIPDSLHWSIDILKYLDLHNLDFNESRQLLLIICLLRSSPNLLGLYIKSHIITLEPELLNELECRSFCHSKLKTVEIEVETPCKHALLLIRFLLANSSSLEILKLKVNPNIRTLDLSLMLSTSQGLLEMERASPRAQIKFIYPNFIIIKDVIPIWLRDYSDDPSSKPSFLVRIKSFICDFCSMFYMPPI</sequence>
<dbReference type="PROSITE" id="PS50181">
    <property type="entry name" value="FBOX"/>
    <property type="match status" value="1"/>
</dbReference>
<dbReference type="InterPro" id="IPR036047">
    <property type="entry name" value="F-box-like_dom_sf"/>
</dbReference>
<accession>A0A6A4NU49</accession>